<dbReference type="Proteomes" id="UP000541444">
    <property type="component" value="Unassembled WGS sequence"/>
</dbReference>
<dbReference type="GO" id="GO:0008270">
    <property type="term" value="F:zinc ion binding"/>
    <property type="evidence" value="ECO:0007669"/>
    <property type="project" value="InterPro"/>
</dbReference>
<proteinExistence type="predicted"/>
<dbReference type="InterPro" id="IPR032867">
    <property type="entry name" value="DYW_dom"/>
</dbReference>
<dbReference type="Gene3D" id="1.25.40.10">
    <property type="entry name" value="Tetratricopeptide repeat domain"/>
    <property type="match status" value="2"/>
</dbReference>
<dbReference type="AlphaFoldDB" id="A0A7J7LA53"/>
<name>A0A7J7LA53_9MAGN</name>
<dbReference type="FunFam" id="1.25.40.10:FF:003116">
    <property type="entry name" value="Uncharacterized protein"/>
    <property type="match status" value="1"/>
</dbReference>
<evidence type="ECO:0000256" key="1">
    <source>
        <dbReference type="ARBA" id="ARBA00022737"/>
    </source>
</evidence>
<dbReference type="EMBL" id="JACGCM010002464">
    <property type="protein sequence ID" value="KAF6139527.1"/>
    <property type="molecule type" value="Genomic_DNA"/>
</dbReference>
<dbReference type="PANTHER" id="PTHR47926:SF426">
    <property type="entry name" value="TETRATRICOPEPTIDE-LIKE HELICAL DOMAIN SUPERFAMILY, DYW DOMAIN-CONTAINING PROTEIN"/>
    <property type="match status" value="1"/>
</dbReference>
<gene>
    <name evidence="4" type="ORF">GIB67_015484</name>
</gene>
<accession>A0A7J7LA53</accession>
<feature type="domain" description="DYW" evidence="3">
    <location>
        <begin position="266"/>
        <end position="291"/>
    </location>
</feature>
<feature type="repeat" description="PPR" evidence="2">
    <location>
        <begin position="75"/>
        <end position="109"/>
    </location>
</feature>
<dbReference type="PANTHER" id="PTHR47926">
    <property type="entry name" value="PENTATRICOPEPTIDE REPEAT-CONTAINING PROTEIN"/>
    <property type="match status" value="1"/>
</dbReference>
<reference evidence="4 5" key="1">
    <citation type="journal article" date="2020" name="IScience">
        <title>Genome Sequencing of the Endangered Kingdonia uniflora (Circaeasteraceae, Ranunculales) Reveals Potential Mechanisms of Evolutionary Specialization.</title>
        <authorList>
            <person name="Sun Y."/>
            <person name="Deng T."/>
            <person name="Zhang A."/>
            <person name="Moore M.J."/>
            <person name="Landis J.B."/>
            <person name="Lin N."/>
            <person name="Zhang H."/>
            <person name="Zhang X."/>
            <person name="Huang J."/>
            <person name="Zhang X."/>
            <person name="Sun H."/>
            <person name="Wang H."/>
        </authorList>
    </citation>
    <scope>NUCLEOTIDE SEQUENCE [LARGE SCALE GENOMIC DNA]</scope>
    <source>
        <strain evidence="4">TB1705</strain>
        <tissue evidence="4">Leaf</tissue>
    </source>
</reference>
<dbReference type="InterPro" id="IPR002885">
    <property type="entry name" value="PPR_rpt"/>
</dbReference>
<dbReference type="InterPro" id="IPR046960">
    <property type="entry name" value="PPR_At4g14850-like_plant"/>
</dbReference>
<dbReference type="Pfam" id="PF01535">
    <property type="entry name" value="PPR"/>
    <property type="match status" value="1"/>
</dbReference>
<organism evidence="4 5">
    <name type="scientific">Kingdonia uniflora</name>
    <dbReference type="NCBI Taxonomy" id="39325"/>
    <lineage>
        <taxon>Eukaryota</taxon>
        <taxon>Viridiplantae</taxon>
        <taxon>Streptophyta</taxon>
        <taxon>Embryophyta</taxon>
        <taxon>Tracheophyta</taxon>
        <taxon>Spermatophyta</taxon>
        <taxon>Magnoliopsida</taxon>
        <taxon>Ranunculales</taxon>
        <taxon>Circaeasteraceae</taxon>
        <taxon>Kingdonia</taxon>
    </lineage>
</organism>
<dbReference type="PROSITE" id="PS51375">
    <property type="entry name" value="PPR"/>
    <property type="match status" value="2"/>
</dbReference>
<evidence type="ECO:0000259" key="3">
    <source>
        <dbReference type="Pfam" id="PF14432"/>
    </source>
</evidence>
<evidence type="ECO:0000313" key="5">
    <source>
        <dbReference type="Proteomes" id="UP000541444"/>
    </source>
</evidence>
<dbReference type="GO" id="GO:0003723">
    <property type="term" value="F:RNA binding"/>
    <property type="evidence" value="ECO:0007669"/>
    <property type="project" value="InterPro"/>
</dbReference>
<feature type="repeat" description="PPR" evidence="2">
    <location>
        <begin position="110"/>
        <end position="144"/>
    </location>
</feature>
<comment type="caution">
    <text evidence="4">The sequence shown here is derived from an EMBL/GenBank/DDBJ whole genome shotgun (WGS) entry which is preliminary data.</text>
</comment>
<protein>
    <recommendedName>
        <fullName evidence="3">DYW domain-containing protein</fullName>
    </recommendedName>
</protein>
<dbReference type="Pfam" id="PF14432">
    <property type="entry name" value="DYW_deaminase"/>
    <property type="match status" value="1"/>
</dbReference>
<keyword evidence="1" id="KW-0677">Repeat</keyword>
<sequence length="443" mass="50302">MGLSGVRSNSISISSILPACSSLKYLYSGREIHGFTMRNGMGDNVFVSSGIVDIYTNCLSLKQAQFVLDNMGQRDVVSWNVILMAYFSNGEGEKVLDLFCRMITEGVMLNFASWNSIIGGCIQNGKIDKALKLLAEMQNSGFKANRITISTVLPTCTDLESMRIGKEIHAYSLRNQFAEDIMVGTALVFMCAKCEDLELSGKVFNMLVRRDTVAWNTMILASSTHGNGEEDWFVLSCSGCVEEAYEFIYKMPIDPTAGAWGALLGACRIILRDPLRFHHFRDGVCSCRDFWLYLRQFHFNYITPDRTRHEMLRTKTPLPSEHWPFIRGHMVGQVVMCFSDFVWDVSTIRNTLLIVEWTFCGNDGFSRFMPFGHHLFQVDVTIDLGDHIFKSHRFVEENVLFSFAVELESVAGRMYIWSLQVESETIRVAPPADLWRTDRIECG</sequence>
<dbReference type="Pfam" id="PF13041">
    <property type="entry name" value="PPR_2"/>
    <property type="match status" value="1"/>
</dbReference>
<evidence type="ECO:0000256" key="2">
    <source>
        <dbReference type="PROSITE-ProRule" id="PRU00708"/>
    </source>
</evidence>
<keyword evidence="5" id="KW-1185">Reference proteome</keyword>
<evidence type="ECO:0000313" key="4">
    <source>
        <dbReference type="EMBL" id="KAF6139527.1"/>
    </source>
</evidence>
<dbReference type="InterPro" id="IPR011990">
    <property type="entry name" value="TPR-like_helical_dom_sf"/>
</dbReference>
<dbReference type="NCBIfam" id="TIGR00756">
    <property type="entry name" value="PPR"/>
    <property type="match status" value="2"/>
</dbReference>
<dbReference type="GO" id="GO:0009451">
    <property type="term" value="P:RNA modification"/>
    <property type="evidence" value="ECO:0007669"/>
    <property type="project" value="InterPro"/>
</dbReference>